<evidence type="ECO:0000313" key="1">
    <source>
        <dbReference type="EMBL" id="MDR7097602.1"/>
    </source>
</evidence>
<dbReference type="EMBL" id="JAVDWE010000037">
    <property type="protein sequence ID" value="MDR7097602.1"/>
    <property type="molecule type" value="Genomic_DNA"/>
</dbReference>
<organism evidence="1 2">
    <name type="scientific">Hydrogenophaga laconesensis</name>
    <dbReference type="NCBI Taxonomy" id="1805971"/>
    <lineage>
        <taxon>Bacteria</taxon>
        <taxon>Pseudomonadati</taxon>
        <taxon>Pseudomonadota</taxon>
        <taxon>Betaproteobacteria</taxon>
        <taxon>Burkholderiales</taxon>
        <taxon>Comamonadaceae</taxon>
        <taxon>Hydrogenophaga</taxon>
    </lineage>
</organism>
<accession>A0ABU1VJD3</accession>
<keyword evidence="2" id="KW-1185">Reference proteome</keyword>
<comment type="caution">
    <text evidence="1">The sequence shown here is derived from an EMBL/GenBank/DDBJ whole genome shotgun (WGS) entry which is preliminary data.</text>
</comment>
<reference evidence="1 2" key="1">
    <citation type="submission" date="2023-07" db="EMBL/GenBank/DDBJ databases">
        <title>Sorghum-associated microbial communities from plants grown in Nebraska, USA.</title>
        <authorList>
            <person name="Schachtman D."/>
        </authorList>
    </citation>
    <scope>NUCLEOTIDE SEQUENCE [LARGE SCALE GENOMIC DNA]</scope>
    <source>
        <strain evidence="1 2">BE240</strain>
    </source>
</reference>
<proteinExistence type="predicted"/>
<dbReference type="Proteomes" id="UP001265550">
    <property type="component" value="Unassembled WGS sequence"/>
</dbReference>
<gene>
    <name evidence="1" type="ORF">J2X09_005378</name>
</gene>
<sequence>MPEKQLNRAKVLCALVDQLRLGSAHRMGAVVRTVQAEVIDPMSEESRVLPGPEVARVVYPAWEQETFWPQPSLLDPSVHSLLRGWCDFKLNRALCLKLHDGGAGRDPVAVTHISNLEVHESATAQFAVNARVEERDRYWT</sequence>
<name>A0ABU1VJD3_9BURK</name>
<evidence type="ECO:0000313" key="2">
    <source>
        <dbReference type="Proteomes" id="UP001265550"/>
    </source>
</evidence>
<protein>
    <submittedName>
        <fullName evidence="1">Uncharacterized protein</fullName>
    </submittedName>
</protein>